<dbReference type="EMBL" id="DXFB01000001">
    <property type="protein sequence ID" value="HIX44593.1"/>
    <property type="molecule type" value="Genomic_DNA"/>
</dbReference>
<gene>
    <name evidence="3" type="ORF">H9982_00050</name>
</gene>
<evidence type="ECO:0000313" key="3">
    <source>
        <dbReference type="EMBL" id="HIX44593.1"/>
    </source>
</evidence>
<proteinExistence type="predicted"/>
<dbReference type="AlphaFoldDB" id="A0A9D1VQ80"/>
<keyword evidence="1" id="KW-0472">Membrane</keyword>
<evidence type="ECO:0000259" key="2">
    <source>
        <dbReference type="Pfam" id="PF18935"/>
    </source>
</evidence>
<dbReference type="Pfam" id="PF18935">
    <property type="entry name" value="DUF5683"/>
    <property type="match status" value="1"/>
</dbReference>
<keyword evidence="1" id="KW-1133">Transmembrane helix</keyword>
<evidence type="ECO:0000313" key="4">
    <source>
        <dbReference type="Proteomes" id="UP000824246"/>
    </source>
</evidence>
<reference evidence="3" key="2">
    <citation type="submission" date="2021-04" db="EMBL/GenBank/DDBJ databases">
        <authorList>
            <person name="Gilroy R."/>
        </authorList>
    </citation>
    <scope>NUCLEOTIDE SEQUENCE</scope>
    <source>
        <strain evidence="3">ChiHjej12B11-16260</strain>
    </source>
</reference>
<keyword evidence="1" id="KW-0812">Transmembrane</keyword>
<feature type="transmembrane region" description="Helical" evidence="1">
    <location>
        <begin position="157"/>
        <end position="175"/>
    </location>
</feature>
<accession>A0A9D1VQ80</accession>
<feature type="domain" description="DUF5683" evidence="2">
    <location>
        <begin position="55"/>
        <end position="215"/>
    </location>
</feature>
<dbReference type="InterPro" id="IPR043738">
    <property type="entry name" value="DUF5683"/>
</dbReference>
<reference evidence="3" key="1">
    <citation type="journal article" date="2021" name="PeerJ">
        <title>Extensive microbial diversity within the chicken gut microbiome revealed by metagenomics and culture.</title>
        <authorList>
            <person name="Gilroy R."/>
            <person name="Ravi A."/>
            <person name="Getino M."/>
            <person name="Pursley I."/>
            <person name="Horton D.L."/>
            <person name="Alikhan N.F."/>
            <person name="Baker D."/>
            <person name="Gharbi K."/>
            <person name="Hall N."/>
            <person name="Watson M."/>
            <person name="Adriaenssens E.M."/>
            <person name="Foster-Nyarko E."/>
            <person name="Jarju S."/>
            <person name="Secka A."/>
            <person name="Antonio M."/>
            <person name="Oren A."/>
            <person name="Chaudhuri R.R."/>
            <person name="La Ragione R."/>
            <person name="Hildebrand F."/>
            <person name="Pallen M.J."/>
        </authorList>
    </citation>
    <scope>NUCLEOTIDE SEQUENCE</scope>
    <source>
        <strain evidence="3">ChiHjej12B11-16260</strain>
    </source>
</reference>
<comment type="caution">
    <text evidence="3">The sequence shown here is derived from an EMBL/GenBank/DDBJ whole genome shotgun (WGS) entry which is preliminary data.</text>
</comment>
<feature type="transmembrane region" description="Helical" evidence="1">
    <location>
        <begin position="78"/>
        <end position="97"/>
    </location>
</feature>
<organism evidence="3 4">
    <name type="scientific">Candidatus Barnesiella excrementipullorum</name>
    <dbReference type="NCBI Taxonomy" id="2838479"/>
    <lineage>
        <taxon>Bacteria</taxon>
        <taxon>Pseudomonadati</taxon>
        <taxon>Bacteroidota</taxon>
        <taxon>Bacteroidia</taxon>
        <taxon>Bacteroidales</taxon>
        <taxon>Barnesiellaceae</taxon>
        <taxon>Barnesiella</taxon>
    </lineage>
</organism>
<evidence type="ECO:0000256" key="1">
    <source>
        <dbReference type="SAM" id="Phobius"/>
    </source>
</evidence>
<protein>
    <recommendedName>
        <fullName evidence="2">DUF5683 domain-containing protein</fullName>
    </recommendedName>
</protein>
<dbReference type="Proteomes" id="UP000824246">
    <property type="component" value="Unassembled WGS sequence"/>
</dbReference>
<name>A0A9D1VQ80_9BACT</name>
<sequence length="215" mass="24472">MQADTLQPEVQAEVVPIDSLSLPWTPEQAVDSALVDSVLLLPEPLPPVRTSTFNPDGMRAVWLSALFPGLGQIYNRRYWKLPIVVGGFVGLIYATSWNNRMLLDYQQAYLDIMDSDPTTRSYMDFFPPTYREEDLDKTWLTNILKQRKDAYRYYRDYCIVGMVGLYLVCILDAYVDAELYHFDMSPDLSMVVKPALIPVSPTQLPAVGLQCAITF</sequence>